<comment type="caution">
    <text evidence="13">The sequence shown here is derived from an EMBL/GenBank/DDBJ whole genome shotgun (WGS) entry which is preliminary data.</text>
</comment>
<dbReference type="PROSITE" id="PS50005">
    <property type="entry name" value="TPR"/>
    <property type="match status" value="4"/>
</dbReference>
<dbReference type="GO" id="GO:0045039">
    <property type="term" value="P:protein insertion into mitochondrial inner membrane"/>
    <property type="evidence" value="ECO:0007669"/>
    <property type="project" value="TreeGrafter"/>
</dbReference>
<dbReference type="Pfam" id="PF13181">
    <property type="entry name" value="TPR_8"/>
    <property type="match status" value="1"/>
</dbReference>
<dbReference type="GO" id="GO:0008320">
    <property type="term" value="F:protein transmembrane transporter activity"/>
    <property type="evidence" value="ECO:0007669"/>
    <property type="project" value="TreeGrafter"/>
</dbReference>
<keyword evidence="4" id="KW-1000">Mitochondrion outer membrane</keyword>
<feature type="region of interest" description="Disordered" evidence="11">
    <location>
        <begin position="43"/>
        <end position="80"/>
    </location>
</feature>
<evidence type="ECO:0000256" key="11">
    <source>
        <dbReference type="SAM" id="MobiDB-lite"/>
    </source>
</evidence>
<proteinExistence type="inferred from homology"/>
<keyword evidence="14" id="KW-1185">Reference proteome</keyword>
<feature type="repeat" description="TPR" evidence="10">
    <location>
        <begin position="123"/>
        <end position="156"/>
    </location>
</feature>
<dbReference type="GO" id="GO:0030150">
    <property type="term" value="P:protein import into mitochondrial matrix"/>
    <property type="evidence" value="ECO:0007669"/>
    <property type="project" value="TreeGrafter"/>
</dbReference>
<dbReference type="AlphaFoldDB" id="A0AA39G4S8"/>
<evidence type="ECO:0000313" key="14">
    <source>
        <dbReference type="Proteomes" id="UP001168972"/>
    </source>
</evidence>
<dbReference type="PANTHER" id="PTHR46208:SF1">
    <property type="entry name" value="MITOCHONDRIAL IMPORT RECEPTOR SUBUNIT TOM70"/>
    <property type="match status" value="1"/>
</dbReference>
<dbReference type="PANTHER" id="PTHR46208">
    <property type="entry name" value="MITOCHONDRIAL IMPORT RECEPTOR SUBUNIT TOM70"/>
    <property type="match status" value="1"/>
</dbReference>
<comment type="similarity">
    <text evidence="9">Belongs to the Tom70 family.</text>
</comment>
<dbReference type="Proteomes" id="UP001168972">
    <property type="component" value="Unassembled WGS sequence"/>
</dbReference>
<evidence type="ECO:0000256" key="9">
    <source>
        <dbReference type="ARBA" id="ARBA00038030"/>
    </source>
</evidence>
<keyword evidence="5 10" id="KW-0802">TPR repeat</keyword>
<dbReference type="SUPFAM" id="SSF48452">
    <property type="entry name" value="TPR-like"/>
    <property type="match status" value="2"/>
</dbReference>
<evidence type="ECO:0000256" key="2">
    <source>
        <dbReference type="ARBA" id="ARBA00022692"/>
    </source>
</evidence>
<evidence type="ECO:0000256" key="3">
    <source>
        <dbReference type="ARBA" id="ARBA00022737"/>
    </source>
</evidence>
<comment type="subcellular location">
    <subcellularLocation>
        <location evidence="1">Mitochondrion outer membrane</location>
        <topology evidence="1">Single-pass membrane protein</topology>
    </subcellularLocation>
</comment>
<dbReference type="EMBL" id="JAQQBR010000002">
    <property type="protein sequence ID" value="KAK0181560.1"/>
    <property type="molecule type" value="Genomic_DNA"/>
</dbReference>
<keyword evidence="7" id="KW-0496">Mitochondrion</keyword>
<protein>
    <recommendedName>
        <fullName evidence="15">Mitochondrial import receptor subunit TOM70</fullName>
    </recommendedName>
</protein>
<feature type="repeat" description="TPR" evidence="10">
    <location>
        <begin position="84"/>
        <end position="117"/>
    </location>
</feature>
<dbReference type="Gene3D" id="1.25.40.10">
    <property type="entry name" value="Tetratricopeptide repeat domain"/>
    <property type="match status" value="2"/>
</dbReference>
<evidence type="ECO:0000256" key="10">
    <source>
        <dbReference type="PROSITE-ProRule" id="PRU00339"/>
    </source>
</evidence>
<keyword evidence="8 12" id="KW-0472">Membrane</keyword>
<evidence type="ECO:0000256" key="1">
    <source>
        <dbReference type="ARBA" id="ARBA00004572"/>
    </source>
</evidence>
<evidence type="ECO:0000256" key="6">
    <source>
        <dbReference type="ARBA" id="ARBA00022989"/>
    </source>
</evidence>
<sequence length="571" mass="64508">MPVANNTASAVSTSLPKWQLALVVGAPVALGLGYIYYKNANQSKSSRDNKGKKANGSGAGDKQISIDGDTTKKSDKPETPAALGHKYKLLGNQAFGTRKYDEAIYYYNLAIEHFPSNEEDELAKTYQNRAAAYDALENYSAVKEDCTKALELNPTYIKALLRRARVMEKTNNLEVALEDVTAACILERFMDQSTLLMADRVLKQLGKQHAQEYMIKRTPVMPSKHFIKTYFSSFRSDPTLNHKSTDDDNKGFSRVLEAFREQKYDDIIKICTEEIDQYDSIDISDKMKLLLMRGTFYLLLGQHDKAIDDLEMIISNEEADKDVRVNALIKRATMYMQVENPEKSFTDFDKAISINPDCGDIYHHRGQVNLLLDHVEEARADSKMALKLNPNVGIAFAQKCYTDYRFAAMSRSKSDVDKAMADFERAFELFPDCCECYTLYAQMLCDSQMYEKADLYFAKVIEKDPMNATIYVHRGLLQLQWTGNVEKAINYINKALKCDDKCEFGYETLGTIEVQRGNLTDAIELFDKALALARTALEVTHIFSLKDAAKAQLKVGKRLPKNSIFGIQGVS</sequence>
<evidence type="ECO:0000313" key="13">
    <source>
        <dbReference type="EMBL" id="KAK0181560.1"/>
    </source>
</evidence>
<evidence type="ECO:0000256" key="4">
    <source>
        <dbReference type="ARBA" id="ARBA00022787"/>
    </source>
</evidence>
<dbReference type="GO" id="GO:0005741">
    <property type="term" value="C:mitochondrial outer membrane"/>
    <property type="evidence" value="ECO:0007669"/>
    <property type="project" value="UniProtKB-SubCell"/>
</dbReference>
<evidence type="ECO:0000256" key="8">
    <source>
        <dbReference type="ARBA" id="ARBA00023136"/>
    </source>
</evidence>
<evidence type="ECO:0000256" key="5">
    <source>
        <dbReference type="ARBA" id="ARBA00022803"/>
    </source>
</evidence>
<reference evidence="13" key="2">
    <citation type="submission" date="2023-03" db="EMBL/GenBank/DDBJ databases">
        <authorList>
            <person name="Inwood S.N."/>
            <person name="Skelly J.G."/>
            <person name="Guhlin J."/>
            <person name="Harrop T.W.R."/>
            <person name="Goldson S.G."/>
            <person name="Dearden P.K."/>
        </authorList>
    </citation>
    <scope>NUCLEOTIDE SEQUENCE</scope>
    <source>
        <strain evidence="13">Lincoln</strain>
        <tissue evidence="13">Whole body</tissue>
    </source>
</reference>
<dbReference type="SMART" id="SM00028">
    <property type="entry name" value="TPR"/>
    <property type="match status" value="10"/>
</dbReference>
<keyword evidence="3" id="KW-0677">Repeat</keyword>
<evidence type="ECO:0000256" key="12">
    <source>
        <dbReference type="SAM" id="Phobius"/>
    </source>
</evidence>
<accession>A0AA39G4S8</accession>
<dbReference type="GO" id="GO:0030943">
    <property type="term" value="F:mitochondrion targeting sequence binding"/>
    <property type="evidence" value="ECO:0007669"/>
    <property type="project" value="TreeGrafter"/>
</dbReference>
<reference evidence="13" key="1">
    <citation type="journal article" date="2023" name="bioRxiv">
        <title>Scaffold-level genome assemblies of two parasitoid biocontrol wasps reveal the parthenogenesis mechanism and an associated novel virus.</title>
        <authorList>
            <person name="Inwood S."/>
            <person name="Skelly J."/>
            <person name="Guhlin J."/>
            <person name="Harrop T."/>
            <person name="Goldson S."/>
            <person name="Dearden P."/>
        </authorList>
    </citation>
    <scope>NUCLEOTIDE SEQUENCE</scope>
    <source>
        <strain evidence="13">Lincoln</strain>
        <tissue evidence="13">Whole body</tissue>
    </source>
</reference>
<organism evidence="13 14">
    <name type="scientific">Microctonus hyperodae</name>
    <name type="common">Parasitoid wasp</name>
    <dbReference type="NCBI Taxonomy" id="165561"/>
    <lineage>
        <taxon>Eukaryota</taxon>
        <taxon>Metazoa</taxon>
        <taxon>Ecdysozoa</taxon>
        <taxon>Arthropoda</taxon>
        <taxon>Hexapoda</taxon>
        <taxon>Insecta</taxon>
        <taxon>Pterygota</taxon>
        <taxon>Neoptera</taxon>
        <taxon>Endopterygota</taxon>
        <taxon>Hymenoptera</taxon>
        <taxon>Apocrita</taxon>
        <taxon>Ichneumonoidea</taxon>
        <taxon>Braconidae</taxon>
        <taxon>Euphorinae</taxon>
        <taxon>Microctonus</taxon>
    </lineage>
</organism>
<feature type="compositionally biased region" description="Basic and acidic residues" evidence="11">
    <location>
        <begin position="69"/>
        <end position="78"/>
    </location>
</feature>
<dbReference type="InterPro" id="IPR011990">
    <property type="entry name" value="TPR-like_helical_dom_sf"/>
</dbReference>
<feature type="repeat" description="TPR" evidence="10">
    <location>
        <begin position="503"/>
        <end position="536"/>
    </location>
</feature>
<gene>
    <name evidence="13" type="ORF">PV327_003833</name>
</gene>
<evidence type="ECO:0000256" key="7">
    <source>
        <dbReference type="ARBA" id="ARBA00023128"/>
    </source>
</evidence>
<name>A0AA39G4S8_MICHY</name>
<feature type="transmembrane region" description="Helical" evidence="12">
    <location>
        <begin position="20"/>
        <end position="37"/>
    </location>
</feature>
<keyword evidence="2 12" id="KW-0812">Transmembrane</keyword>
<feature type="repeat" description="TPR" evidence="10">
    <location>
        <begin position="325"/>
        <end position="358"/>
    </location>
</feature>
<dbReference type="InterPro" id="IPR019734">
    <property type="entry name" value="TPR_rpt"/>
</dbReference>
<evidence type="ECO:0008006" key="15">
    <source>
        <dbReference type="Google" id="ProtNLM"/>
    </source>
</evidence>
<dbReference type="Pfam" id="PF00515">
    <property type="entry name" value="TPR_1"/>
    <property type="match status" value="1"/>
</dbReference>
<keyword evidence="6 12" id="KW-1133">Transmembrane helix</keyword>